<feature type="compositionally biased region" description="Low complexity" evidence="1">
    <location>
        <begin position="230"/>
        <end position="241"/>
    </location>
</feature>
<sequence length="356" mass="38843">MRQAYYPQAASSQPQWSQSGGQAFFQPFSTAPPAHPAMQYAPPAPQPAPPMYPPPRAPLTAQFSNAPMQVLNTQPFQQPPMHPYQHMQPGVMQRPPASVPPPIPPAQQPAAPTVPPQIQQQAQMPQAQAAKRTAPQKPASPTHTKQERRQAAEEVLAQQRAWVALLQRQGSPEADRPSEVSTAVTTPAAGVASSTEPKPLKESCNKVRSWADENEEKPAEKAPQAPPTPASTTTPAPQTPSEESKESKEPPKKETPQKEAWAPRIAPRHWPRSPGGGKGVWQPKDPVAPKTPVKGSGKGKGKGKGLVYRPKNEVVEEQEIPDARRPRRRGKVNEYVSYEEQATGYGRNGRRGRGKY</sequence>
<protein>
    <submittedName>
        <fullName evidence="2">Uncharacterized protein</fullName>
    </submittedName>
</protein>
<feature type="compositionally biased region" description="Polar residues" evidence="1">
    <location>
        <begin position="61"/>
        <end position="73"/>
    </location>
</feature>
<evidence type="ECO:0000313" key="2">
    <source>
        <dbReference type="EMBL" id="CAK9033232.1"/>
    </source>
</evidence>
<feature type="compositionally biased region" description="Basic and acidic residues" evidence="1">
    <location>
        <begin position="242"/>
        <end position="257"/>
    </location>
</feature>
<proteinExistence type="predicted"/>
<feature type="compositionally biased region" description="Low complexity" evidence="1">
    <location>
        <begin position="7"/>
        <end position="23"/>
    </location>
</feature>
<evidence type="ECO:0000313" key="3">
    <source>
        <dbReference type="Proteomes" id="UP001642464"/>
    </source>
</evidence>
<reference evidence="2 3" key="1">
    <citation type="submission" date="2024-02" db="EMBL/GenBank/DDBJ databases">
        <authorList>
            <person name="Chen Y."/>
            <person name="Shah S."/>
            <person name="Dougan E. K."/>
            <person name="Thang M."/>
            <person name="Chan C."/>
        </authorList>
    </citation>
    <scope>NUCLEOTIDE SEQUENCE [LARGE SCALE GENOMIC DNA]</scope>
</reference>
<dbReference type="PRINTS" id="PR01217">
    <property type="entry name" value="PRICHEXTENSN"/>
</dbReference>
<feature type="compositionally biased region" description="Basic and acidic residues" evidence="1">
    <location>
        <begin position="198"/>
        <end position="220"/>
    </location>
</feature>
<keyword evidence="3" id="KW-1185">Reference proteome</keyword>
<feature type="compositionally biased region" description="Low complexity" evidence="1">
    <location>
        <begin position="116"/>
        <end position="130"/>
    </location>
</feature>
<organism evidence="2 3">
    <name type="scientific">Durusdinium trenchii</name>
    <dbReference type="NCBI Taxonomy" id="1381693"/>
    <lineage>
        <taxon>Eukaryota</taxon>
        <taxon>Sar</taxon>
        <taxon>Alveolata</taxon>
        <taxon>Dinophyceae</taxon>
        <taxon>Suessiales</taxon>
        <taxon>Symbiodiniaceae</taxon>
        <taxon>Durusdinium</taxon>
    </lineage>
</organism>
<feature type="compositionally biased region" description="Pro residues" evidence="1">
    <location>
        <begin position="42"/>
        <end position="57"/>
    </location>
</feature>
<feature type="region of interest" description="Disordered" evidence="1">
    <location>
        <begin position="1"/>
        <end position="356"/>
    </location>
</feature>
<dbReference type="Proteomes" id="UP001642464">
    <property type="component" value="Unassembled WGS sequence"/>
</dbReference>
<comment type="caution">
    <text evidence="2">The sequence shown here is derived from an EMBL/GenBank/DDBJ whole genome shotgun (WGS) entry which is preliminary data.</text>
</comment>
<accession>A0ABP0L4T0</accession>
<feature type="compositionally biased region" description="Pro residues" evidence="1">
    <location>
        <begin position="97"/>
        <end position="115"/>
    </location>
</feature>
<evidence type="ECO:0000256" key="1">
    <source>
        <dbReference type="SAM" id="MobiDB-lite"/>
    </source>
</evidence>
<dbReference type="EMBL" id="CAXAMM010014225">
    <property type="protein sequence ID" value="CAK9033232.1"/>
    <property type="molecule type" value="Genomic_DNA"/>
</dbReference>
<name>A0ABP0L4T0_9DINO</name>
<gene>
    <name evidence="2" type="ORF">SCF082_LOCUS20405</name>
</gene>